<evidence type="ECO:0008006" key="7">
    <source>
        <dbReference type="Google" id="ProtNLM"/>
    </source>
</evidence>
<evidence type="ECO:0000313" key="6">
    <source>
        <dbReference type="Proteomes" id="UP001241092"/>
    </source>
</evidence>
<reference evidence="3" key="2">
    <citation type="submission" date="2020-02" db="EMBL/GenBank/DDBJ databases">
        <authorList>
            <person name="Matsumoto Y."/>
            <person name="Motooka D."/>
            <person name="Nakamura S."/>
        </authorList>
    </citation>
    <scope>NUCLEOTIDE SEQUENCE</scope>
    <source>
        <strain evidence="3">JCM 12375</strain>
    </source>
</reference>
<dbReference type="Proteomes" id="UP001241092">
    <property type="component" value="Chromosome"/>
</dbReference>
<sequence length="153" mass="16610">MTTDIPPIPTYTEVESNPDTLQSFNGHIIDEFRGNGGTVGGPFQGANVLLLTVTGAKSGRPRVTPLEYFTVDGRLYVIGTFGGAPKNPAWIHNLRANPQAHLEVGTQSYDVIAHELPRPEAAAMLADIASRHPRLAGYPKPERAIPVFELRRA</sequence>
<dbReference type="GO" id="GO:0005886">
    <property type="term" value="C:plasma membrane"/>
    <property type="evidence" value="ECO:0007669"/>
    <property type="project" value="TreeGrafter"/>
</dbReference>
<dbReference type="EMBL" id="AP022567">
    <property type="protein sequence ID" value="BBX32435.1"/>
    <property type="molecule type" value="Genomic_DNA"/>
</dbReference>
<dbReference type="GO" id="GO:0016491">
    <property type="term" value="F:oxidoreductase activity"/>
    <property type="evidence" value="ECO:0007669"/>
    <property type="project" value="InterPro"/>
</dbReference>
<dbReference type="InterPro" id="IPR012349">
    <property type="entry name" value="Split_barrel_FMN-bd"/>
</dbReference>
<dbReference type="SUPFAM" id="SSF50475">
    <property type="entry name" value="FMN-binding split barrel"/>
    <property type="match status" value="1"/>
</dbReference>
<accession>A0AAI8TV04</accession>
<proteinExistence type="inferred from homology"/>
<name>A0AAI8TV04_MYCME</name>
<reference evidence="4" key="3">
    <citation type="submission" date="2023-03" db="EMBL/GenBank/DDBJ databases">
        <title>Draft genome sequence of a Mycolicibacterium mageritense strain H4_3_1 isolated from a hybrid biological-inorganic system reactor.</title>
        <authorList>
            <person name="Feng X."/>
            <person name="Kazama D."/>
            <person name="Sato K."/>
            <person name="Kobayashi H."/>
        </authorList>
    </citation>
    <scope>NUCLEOTIDE SEQUENCE</scope>
    <source>
        <strain evidence="4">H4_3_1</strain>
    </source>
</reference>
<organism evidence="4 6">
    <name type="scientific">Mycolicibacterium mageritense</name>
    <name type="common">Mycobacterium mageritense</name>
    <dbReference type="NCBI Taxonomy" id="53462"/>
    <lineage>
        <taxon>Bacteria</taxon>
        <taxon>Bacillati</taxon>
        <taxon>Actinomycetota</taxon>
        <taxon>Actinomycetes</taxon>
        <taxon>Mycobacteriales</taxon>
        <taxon>Mycobacteriaceae</taxon>
        <taxon>Mycolicibacterium</taxon>
    </lineage>
</organism>
<dbReference type="NCBIfam" id="TIGR00026">
    <property type="entry name" value="hi_GC_TIGR00026"/>
    <property type="match status" value="1"/>
</dbReference>
<dbReference type="GO" id="GO:0070967">
    <property type="term" value="F:coenzyme F420 binding"/>
    <property type="evidence" value="ECO:0007669"/>
    <property type="project" value="TreeGrafter"/>
</dbReference>
<dbReference type="PANTHER" id="PTHR39428:SF1">
    <property type="entry name" value="F420H(2)-DEPENDENT QUINONE REDUCTASE RV1261C"/>
    <property type="match status" value="1"/>
</dbReference>
<dbReference type="Gene3D" id="2.30.110.10">
    <property type="entry name" value="Electron Transport, Fmn-binding Protein, Chain A"/>
    <property type="match status" value="1"/>
</dbReference>
<gene>
    <name evidence="4" type="ORF">hbim_02832</name>
    <name evidence="3" type="ORF">MMAGJ_17170</name>
</gene>
<dbReference type="EMBL" id="AP027452">
    <property type="protein sequence ID" value="BDY28896.1"/>
    <property type="molecule type" value="Genomic_DNA"/>
</dbReference>
<comment type="similarity">
    <text evidence="1">Belongs to the F420H(2)-dependent quinone reductase family.</text>
</comment>
<evidence type="ECO:0000256" key="1">
    <source>
        <dbReference type="ARBA" id="ARBA00008710"/>
    </source>
</evidence>
<dbReference type="PANTHER" id="PTHR39428">
    <property type="entry name" value="F420H(2)-DEPENDENT QUINONE REDUCTASE RV1261C"/>
    <property type="match status" value="1"/>
</dbReference>
<keyword evidence="5" id="KW-1185">Reference proteome</keyword>
<protein>
    <recommendedName>
        <fullName evidence="7">Nitroreductase family deazaflavin-dependent oxidoreductase</fullName>
    </recommendedName>
</protein>
<dbReference type="AlphaFoldDB" id="A0AAI8TV04"/>
<comment type="catalytic activity">
    <reaction evidence="2">
        <text>oxidized coenzyme F420-(gamma-L-Glu)(n) + a quinol + H(+) = reduced coenzyme F420-(gamma-L-Glu)(n) + a quinone</text>
        <dbReference type="Rhea" id="RHEA:39663"/>
        <dbReference type="Rhea" id="RHEA-COMP:12939"/>
        <dbReference type="Rhea" id="RHEA-COMP:14378"/>
        <dbReference type="ChEBI" id="CHEBI:15378"/>
        <dbReference type="ChEBI" id="CHEBI:24646"/>
        <dbReference type="ChEBI" id="CHEBI:132124"/>
        <dbReference type="ChEBI" id="CHEBI:133980"/>
        <dbReference type="ChEBI" id="CHEBI:139511"/>
    </reaction>
</comment>
<evidence type="ECO:0000313" key="5">
    <source>
        <dbReference type="Proteomes" id="UP000465622"/>
    </source>
</evidence>
<evidence type="ECO:0000313" key="3">
    <source>
        <dbReference type="EMBL" id="BBX32435.1"/>
    </source>
</evidence>
<dbReference type="InterPro" id="IPR004378">
    <property type="entry name" value="F420H2_quin_Rdtase"/>
</dbReference>
<dbReference type="Pfam" id="PF04075">
    <property type="entry name" value="F420H2_quin_red"/>
    <property type="match status" value="1"/>
</dbReference>
<dbReference type="Proteomes" id="UP000465622">
    <property type="component" value="Chromosome"/>
</dbReference>
<evidence type="ECO:0000256" key="2">
    <source>
        <dbReference type="ARBA" id="ARBA00049106"/>
    </source>
</evidence>
<evidence type="ECO:0000313" key="4">
    <source>
        <dbReference type="EMBL" id="BDY28896.1"/>
    </source>
</evidence>
<reference evidence="3 5" key="1">
    <citation type="journal article" date="2019" name="Emerg. Microbes Infect.">
        <title>Comprehensive subspecies identification of 175 nontuberculous mycobacteria species based on 7547 genomic profiles.</title>
        <authorList>
            <person name="Matsumoto Y."/>
            <person name="Kinjo T."/>
            <person name="Motooka D."/>
            <person name="Nabeya D."/>
            <person name="Jung N."/>
            <person name="Uechi K."/>
            <person name="Horii T."/>
            <person name="Iida T."/>
            <person name="Fujita J."/>
            <person name="Nakamura S."/>
        </authorList>
    </citation>
    <scope>NUCLEOTIDE SEQUENCE [LARGE SCALE GENOMIC DNA]</scope>
    <source>
        <strain evidence="3 5">JCM 12375</strain>
    </source>
</reference>